<proteinExistence type="predicted"/>
<dbReference type="RefSeq" id="XP_060279707.1">
    <property type="nucleotide sequence ID" value="XM_060424930.1"/>
</dbReference>
<dbReference type="Pfam" id="PF13640">
    <property type="entry name" value="2OG-FeII_Oxy_3"/>
    <property type="match status" value="1"/>
</dbReference>
<dbReference type="Gene3D" id="2.60.120.620">
    <property type="entry name" value="q2cbj1_9rhob like domain"/>
    <property type="match status" value="1"/>
</dbReference>
<reference evidence="7" key="1">
    <citation type="submission" date="2023-06" db="EMBL/GenBank/DDBJ databases">
        <title>Genome-scale phylogeny and comparative genomics of the fungal order Sordariales.</title>
        <authorList>
            <consortium name="Lawrence Berkeley National Laboratory"/>
            <person name="Hensen N."/>
            <person name="Bonometti L."/>
            <person name="Westerberg I."/>
            <person name="Brannstrom I.O."/>
            <person name="Guillou S."/>
            <person name="Cros-Aarteil S."/>
            <person name="Calhoun S."/>
            <person name="Haridas S."/>
            <person name="Kuo A."/>
            <person name="Mondo S."/>
            <person name="Pangilinan J."/>
            <person name="Riley R."/>
            <person name="Labutti K."/>
            <person name="Andreopoulos B."/>
            <person name="Lipzen A."/>
            <person name="Chen C."/>
            <person name="Yanf M."/>
            <person name="Daum C."/>
            <person name="Ng V."/>
            <person name="Clum A."/>
            <person name="Steindorff A."/>
            <person name="Ohm R."/>
            <person name="Martin F."/>
            <person name="Silar P."/>
            <person name="Natvig D."/>
            <person name="Lalanne C."/>
            <person name="Gautier V."/>
            <person name="Ament-Velasquez S.L."/>
            <person name="Kruys A."/>
            <person name="Hutchinson M.I."/>
            <person name="Powell A.J."/>
            <person name="Barry K."/>
            <person name="Miller A.N."/>
            <person name="Grigoriev I.V."/>
            <person name="Debuchy R."/>
            <person name="Gladieux P."/>
            <person name="Thoren M.H."/>
            <person name="Johannesson H."/>
        </authorList>
    </citation>
    <scope>NUCLEOTIDE SEQUENCE</scope>
    <source>
        <strain evidence="7">8032-3</strain>
    </source>
</reference>
<sequence>MNVEYVSKDVDIPDSFLTSPPVRPIISNPIDFASSPLPQYAPHTALVLDNVLSPAECKELLSLAESSVPVEDGDSPWRPALISAGPGLEVLATGYRESDRIIWDQQTVVDRIWERCATAQGVRELLDKLPPQRYQGSGRWEFRRFNNRMRFLKYSAGQYFKPHTDSPYWYEEDGVEFQTHYTIQLYLNNSAEIDPQAQLVGGATAFLSRDKKSRLDVNPREGSVLIFQHDGLYHEGAEVTKGVKYTMRTDILYEWVPDAGRG</sequence>
<accession>A0AAJ0BS62</accession>
<dbReference type="PANTHER" id="PTHR10869:SF241">
    <property type="entry name" value="FE2OG DIOXYGENASE DOMAIN-CONTAINING PROTEIN"/>
    <property type="match status" value="1"/>
</dbReference>
<evidence type="ECO:0000256" key="1">
    <source>
        <dbReference type="ARBA" id="ARBA00001961"/>
    </source>
</evidence>
<evidence type="ECO:0000313" key="8">
    <source>
        <dbReference type="Proteomes" id="UP001244011"/>
    </source>
</evidence>
<keyword evidence="2" id="KW-0479">Metal-binding</keyword>
<evidence type="ECO:0000313" key="7">
    <source>
        <dbReference type="EMBL" id="KAK1763494.1"/>
    </source>
</evidence>
<keyword evidence="3" id="KW-0223">Dioxygenase</keyword>
<keyword evidence="5" id="KW-0408">Iron</keyword>
<dbReference type="AlphaFoldDB" id="A0AAJ0BS62"/>
<dbReference type="GeneID" id="85308117"/>
<evidence type="ECO:0000256" key="3">
    <source>
        <dbReference type="ARBA" id="ARBA00022964"/>
    </source>
</evidence>
<name>A0AAJ0BS62_9PEZI</name>
<dbReference type="EMBL" id="MU839027">
    <property type="protein sequence ID" value="KAK1763494.1"/>
    <property type="molecule type" value="Genomic_DNA"/>
</dbReference>
<comment type="caution">
    <text evidence="7">The sequence shown here is derived from an EMBL/GenBank/DDBJ whole genome shotgun (WGS) entry which is preliminary data.</text>
</comment>
<dbReference type="InterPro" id="IPR044862">
    <property type="entry name" value="Pro_4_hyd_alph_FE2OG_OXY"/>
</dbReference>
<evidence type="ECO:0000256" key="2">
    <source>
        <dbReference type="ARBA" id="ARBA00022723"/>
    </source>
</evidence>
<dbReference type="InterPro" id="IPR045054">
    <property type="entry name" value="P4HA-like"/>
</dbReference>
<organism evidence="7 8">
    <name type="scientific">Phialemonium atrogriseum</name>
    <dbReference type="NCBI Taxonomy" id="1093897"/>
    <lineage>
        <taxon>Eukaryota</taxon>
        <taxon>Fungi</taxon>
        <taxon>Dikarya</taxon>
        <taxon>Ascomycota</taxon>
        <taxon>Pezizomycotina</taxon>
        <taxon>Sordariomycetes</taxon>
        <taxon>Sordariomycetidae</taxon>
        <taxon>Cephalothecales</taxon>
        <taxon>Cephalothecaceae</taxon>
        <taxon>Phialemonium</taxon>
    </lineage>
</organism>
<dbReference type="SMART" id="SM00702">
    <property type="entry name" value="P4Hc"/>
    <property type="match status" value="1"/>
</dbReference>
<dbReference type="GO" id="GO:0004656">
    <property type="term" value="F:procollagen-proline 4-dioxygenase activity"/>
    <property type="evidence" value="ECO:0007669"/>
    <property type="project" value="TreeGrafter"/>
</dbReference>
<keyword evidence="4" id="KW-0560">Oxidoreductase</keyword>
<evidence type="ECO:0000256" key="5">
    <source>
        <dbReference type="ARBA" id="ARBA00023004"/>
    </source>
</evidence>
<evidence type="ECO:0000259" key="6">
    <source>
        <dbReference type="SMART" id="SM00702"/>
    </source>
</evidence>
<gene>
    <name evidence="7" type="ORF">QBC33DRAFT_459429</name>
</gene>
<dbReference type="SUPFAM" id="SSF51197">
    <property type="entry name" value="Clavaminate synthase-like"/>
    <property type="match status" value="1"/>
</dbReference>
<dbReference type="InterPro" id="IPR006620">
    <property type="entry name" value="Pro_4_hyd_alph"/>
</dbReference>
<protein>
    <recommendedName>
        <fullName evidence="6">Prolyl 4-hydroxylase alpha subunit domain-containing protein</fullName>
    </recommendedName>
</protein>
<keyword evidence="8" id="KW-1185">Reference proteome</keyword>
<feature type="domain" description="Prolyl 4-hydroxylase alpha subunit" evidence="6">
    <location>
        <begin position="43"/>
        <end position="252"/>
    </location>
</feature>
<dbReference type="GO" id="GO:0005783">
    <property type="term" value="C:endoplasmic reticulum"/>
    <property type="evidence" value="ECO:0007669"/>
    <property type="project" value="TreeGrafter"/>
</dbReference>
<dbReference type="PANTHER" id="PTHR10869">
    <property type="entry name" value="PROLYL 4-HYDROXYLASE ALPHA SUBUNIT"/>
    <property type="match status" value="1"/>
</dbReference>
<dbReference type="GO" id="GO:0031418">
    <property type="term" value="F:L-ascorbic acid binding"/>
    <property type="evidence" value="ECO:0007669"/>
    <property type="project" value="InterPro"/>
</dbReference>
<comment type="cofactor">
    <cofactor evidence="1">
        <name>L-ascorbate</name>
        <dbReference type="ChEBI" id="CHEBI:38290"/>
    </cofactor>
</comment>
<evidence type="ECO:0000256" key="4">
    <source>
        <dbReference type="ARBA" id="ARBA00023002"/>
    </source>
</evidence>
<dbReference type="GO" id="GO:0005506">
    <property type="term" value="F:iron ion binding"/>
    <property type="evidence" value="ECO:0007669"/>
    <property type="project" value="InterPro"/>
</dbReference>
<dbReference type="Proteomes" id="UP001244011">
    <property type="component" value="Unassembled WGS sequence"/>
</dbReference>